<dbReference type="EMBL" id="JAINUG010000063">
    <property type="protein sequence ID" value="KAJ8402608.1"/>
    <property type="molecule type" value="Genomic_DNA"/>
</dbReference>
<gene>
    <name evidence="3" type="ORF">AAFF_G00366910</name>
</gene>
<name>A0AAD7SHI0_9TELE</name>
<evidence type="ECO:0000256" key="2">
    <source>
        <dbReference type="SAM" id="MobiDB-lite"/>
    </source>
</evidence>
<organism evidence="3 4">
    <name type="scientific">Aldrovandia affinis</name>
    <dbReference type="NCBI Taxonomy" id="143900"/>
    <lineage>
        <taxon>Eukaryota</taxon>
        <taxon>Metazoa</taxon>
        <taxon>Chordata</taxon>
        <taxon>Craniata</taxon>
        <taxon>Vertebrata</taxon>
        <taxon>Euteleostomi</taxon>
        <taxon>Actinopterygii</taxon>
        <taxon>Neopterygii</taxon>
        <taxon>Teleostei</taxon>
        <taxon>Notacanthiformes</taxon>
        <taxon>Halosauridae</taxon>
        <taxon>Aldrovandia</taxon>
    </lineage>
</organism>
<feature type="region of interest" description="Disordered" evidence="2">
    <location>
        <begin position="104"/>
        <end position="156"/>
    </location>
</feature>
<reference evidence="3" key="1">
    <citation type="journal article" date="2023" name="Science">
        <title>Genome structures resolve the early diversification of teleost fishes.</title>
        <authorList>
            <person name="Parey E."/>
            <person name="Louis A."/>
            <person name="Montfort J."/>
            <person name="Bouchez O."/>
            <person name="Roques C."/>
            <person name="Iampietro C."/>
            <person name="Lluch J."/>
            <person name="Castinel A."/>
            <person name="Donnadieu C."/>
            <person name="Desvignes T."/>
            <person name="Floi Bucao C."/>
            <person name="Jouanno E."/>
            <person name="Wen M."/>
            <person name="Mejri S."/>
            <person name="Dirks R."/>
            <person name="Jansen H."/>
            <person name="Henkel C."/>
            <person name="Chen W.J."/>
            <person name="Zahm M."/>
            <person name="Cabau C."/>
            <person name="Klopp C."/>
            <person name="Thompson A.W."/>
            <person name="Robinson-Rechavi M."/>
            <person name="Braasch I."/>
            <person name="Lecointre G."/>
            <person name="Bobe J."/>
            <person name="Postlethwait J.H."/>
            <person name="Berthelot C."/>
            <person name="Roest Crollius H."/>
            <person name="Guiguen Y."/>
        </authorList>
    </citation>
    <scope>NUCLEOTIDE SEQUENCE</scope>
    <source>
        <strain evidence="3">NC1722</strain>
    </source>
</reference>
<sequence>MTKLRLLNAYLTERLMVAVREILEVVEGTVSEYQEEAARTQRENEDLRRRLREVCFDTEADWPGGAHTVSLAVSEGQSPIEQQHCGHEWSSSLREDTELTVNGEERALCEKQRTRQREQSRDPTASISSGLNMPTYDDTLSTPRYVKSDRDEDSVHPPDLFKIQIVSTLLINDQLLYC</sequence>
<feature type="compositionally biased region" description="Polar residues" evidence="2">
    <location>
        <begin position="122"/>
        <end position="142"/>
    </location>
</feature>
<protein>
    <submittedName>
        <fullName evidence="3">Uncharacterized protein</fullName>
    </submittedName>
</protein>
<comment type="caution">
    <text evidence="3">The sequence shown here is derived from an EMBL/GenBank/DDBJ whole genome shotgun (WGS) entry which is preliminary data.</text>
</comment>
<feature type="compositionally biased region" description="Basic and acidic residues" evidence="2">
    <location>
        <begin position="146"/>
        <end position="156"/>
    </location>
</feature>
<dbReference type="Proteomes" id="UP001221898">
    <property type="component" value="Unassembled WGS sequence"/>
</dbReference>
<dbReference type="AlphaFoldDB" id="A0AAD7SHI0"/>
<feature type="compositionally biased region" description="Basic and acidic residues" evidence="2">
    <location>
        <begin position="104"/>
        <end position="121"/>
    </location>
</feature>
<keyword evidence="4" id="KW-1185">Reference proteome</keyword>
<evidence type="ECO:0000256" key="1">
    <source>
        <dbReference type="SAM" id="Coils"/>
    </source>
</evidence>
<accession>A0AAD7SHI0</accession>
<evidence type="ECO:0000313" key="3">
    <source>
        <dbReference type="EMBL" id="KAJ8402608.1"/>
    </source>
</evidence>
<keyword evidence="1" id="KW-0175">Coiled coil</keyword>
<feature type="coiled-coil region" evidence="1">
    <location>
        <begin position="23"/>
        <end position="50"/>
    </location>
</feature>
<proteinExistence type="predicted"/>
<evidence type="ECO:0000313" key="4">
    <source>
        <dbReference type="Proteomes" id="UP001221898"/>
    </source>
</evidence>